<gene>
    <name evidence="5" type="ORF">EAS64_02835</name>
</gene>
<dbReference type="PRINTS" id="PR00598">
    <property type="entry name" value="HTHMARR"/>
</dbReference>
<keyword evidence="1" id="KW-0805">Transcription regulation</keyword>
<evidence type="ECO:0000256" key="3">
    <source>
        <dbReference type="ARBA" id="ARBA00023163"/>
    </source>
</evidence>
<proteinExistence type="predicted"/>
<dbReference type="Gene3D" id="1.10.10.10">
    <property type="entry name" value="Winged helix-like DNA-binding domain superfamily/Winged helix DNA-binding domain"/>
    <property type="match status" value="1"/>
</dbReference>
<dbReference type="PROSITE" id="PS50995">
    <property type="entry name" value="HTH_MARR_2"/>
    <property type="match status" value="1"/>
</dbReference>
<evidence type="ECO:0000313" key="6">
    <source>
        <dbReference type="Proteomes" id="UP000460272"/>
    </source>
</evidence>
<keyword evidence="2" id="KW-0238">DNA-binding</keyword>
<dbReference type="InterPro" id="IPR039422">
    <property type="entry name" value="MarR/SlyA-like"/>
</dbReference>
<evidence type="ECO:0000259" key="4">
    <source>
        <dbReference type="PROSITE" id="PS50995"/>
    </source>
</evidence>
<accession>A0A6P2C7R3</accession>
<dbReference type="InterPro" id="IPR036390">
    <property type="entry name" value="WH_DNA-bd_sf"/>
</dbReference>
<reference evidence="5 6" key="1">
    <citation type="submission" date="2018-11" db="EMBL/GenBank/DDBJ databases">
        <title>Trebonia kvetii gen.nov., sp.nov., a novel acidophilic actinobacterium, and proposal of the new actinobacterial family Treboniaceae fam. nov.</title>
        <authorList>
            <person name="Rapoport D."/>
            <person name="Sagova-Mareckova M."/>
            <person name="Sedlacek I."/>
            <person name="Provaznik J."/>
            <person name="Kralova S."/>
            <person name="Pavlinic D."/>
            <person name="Benes V."/>
            <person name="Kopecky J."/>
        </authorList>
    </citation>
    <scope>NUCLEOTIDE SEQUENCE [LARGE SCALE GENOMIC DNA]</scope>
    <source>
        <strain evidence="5 6">15Tr583</strain>
    </source>
</reference>
<name>A0A6P2C7R3_9ACTN</name>
<organism evidence="5 6">
    <name type="scientific">Trebonia kvetii</name>
    <dbReference type="NCBI Taxonomy" id="2480626"/>
    <lineage>
        <taxon>Bacteria</taxon>
        <taxon>Bacillati</taxon>
        <taxon>Actinomycetota</taxon>
        <taxon>Actinomycetes</taxon>
        <taxon>Streptosporangiales</taxon>
        <taxon>Treboniaceae</taxon>
        <taxon>Trebonia</taxon>
    </lineage>
</organism>
<dbReference type="GO" id="GO:0006950">
    <property type="term" value="P:response to stress"/>
    <property type="evidence" value="ECO:0007669"/>
    <property type="project" value="TreeGrafter"/>
</dbReference>
<dbReference type="AlphaFoldDB" id="A0A6P2C7R3"/>
<dbReference type="EMBL" id="RPFW01000001">
    <property type="protein sequence ID" value="TVZ06376.1"/>
    <property type="molecule type" value="Genomic_DNA"/>
</dbReference>
<comment type="caution">
    <text evidence="5">The sequence shown here is derived from an EMBL/GenBank/DDBJ whole genome shotgun (WGS) entry which is preliminary data.</text>
</comment>
<evidence type="ECO:0000313" key="5">
    <source>
        <dbReference type="EMBL" id="TVZ06376.1"/>
    </source>
</evidence>
<dbReference type="Pfam" id="PF01047">
    <property type="entry name" value="MarR"/>
    <property type="match status" value="1"/>
</dbReference>
<dbReference type="InterPro" id="IPR000835">
    <property type="entry name" value="HTH_MarR-typ"/>
</dbReference>
<dbReference type="OrthoDB" id="162531at2"/>
<dbReference type="PANTHER" id="PTHR33164">
    <property type="entry name" value="TRANSCRIPTIONAL REGULATOR, MARR FAMILY"/>
    <property type="match status" value="1"/>
</dbReference>
<dbReference type="SUPFAM" id="SSF46785">
    <property type="entry name" value="Winged helix' DNA-binding domain"/>
    <property type="match status" value="1"/>
</dbReference>
<dbReference type="PANTHER" id="PTHR33164:SF43">
    <property type="entry name" value="HTH-TYPE TRANSCRIPTIONAL REPRESSOR YETL"/>
    <property type="match status" value="1"/>
</dbReference>
<dbReference type="InterPro" id="IPR023187">
    <property type="entry name" value="Tscrpt_reg_MarR-type_CS"/>
</dbReference>
<dbReference type="SMART" id="SM00347">
    <property type="entry name" value="HTH_MARR"/>
    <property type="match status" value="1"/>
</dbReference>
<evidence type="ECO:0000256" key="1">
    <source>
        <dbReference type="ARBA" id="ARBA00023015"/>
    </source>
</evidence>
<dbReference type="GO" id="GO:0003700">
    <property type="term" value="F:DNA-binding transcription factor activity"/>
    <property type="evidence" value="ECO:0007669"/>
    <property type="project" value="InterPro"/>
</dbReference>
<evidence type="ECO:0000256" key="2">
    <source>
        <dbReference type="ARBA" id="ARBA00023125"/>
    </source>
</evidence>
<dbReference type="Proteomes" id="UP000460272">
    <property type="component" value="Unassembled WGS sequence"/>
</dbReference>
<protein>
    <submittedName>
        <fullName evidence="5">MarR family transcriptional regulator</fullName>
    </submittedName>
</protein>
<feature type="domain" description="HTH marR-type" evidence="4">
    <location>
        <begin position="35"/>
        <end position="167"/>
    </location>
</feature>
<dbReference type="InterPro" id="IPR036388">
    <property type="entry name" value="WH-like_DNA-bd_sf"/>
</dbReference>
<keyword evidence="6" id="KW-1185">Reference proteome</keyword>
<sequence>MSDSVSPWPVSASASADVEAARGSAGTDPSSADLAVSVVGRLFRLAPQLTELMDHGAREYGMGFARGRVLWALQASGPVVMRALSQQLGISPRTVTGLIDALEADGWVTRSPHPEDRRATIISITPASEAALATMREGYEGLAHDLLAGIDPDDLAKCQSVLGLIQARLDGVVAARMADGPPPAKPRS</sequence>
<dbReference type="GO" id="GO:0003677">
    <property type="term" value="F:DNA binding"/>
    <property type="evidence" value="ECO:0007669"/>
    <property type="project" value="UniProtKB-KW"/>
</dbReference>
<keyword evidence="3" id="KW-0804">Transcription</keyword>
<dbReference type="PROSITE" id="PS01117">
    <property type="entry name" value="HTH_MARR_1"/>
    <property type="match status" value="1"/>
</dbReference>